<evidence type="ECO:0000313" key="5">
    <source>
        <dbReference type="Proteomes" id="UP000323671"/>
    </source>
</evidence>
<dbReference type="Gene3D" id="1.10.530.10">
    <property type="match status" value="1"/>
</dbReference>
<dbReference type="EMBL" id="CP022579">
    <property type="protein sequence ID" value="QEL65376.1"/>
    <property type="molecule type" value="Genomic_DNA"/>
</dbReference>
<feature type="region of interest" description="Disordered" evidence="2">
    <location>
        <begin position="281"/>
        <end position="304"/>
    </location>
</feature>
<gene>
    <name evidence="4" type="primary">slt</name>
    <name evidence="4" type="ORF">OTERR_19000</name>
</gene>
<dbReference type="KEGG" id="otr:OTERR_19000"/>
<sequence length="304" mass="32614">MMRRALRCLRPPPASRPAASQRVFSTAAALALLFPLLAVSTTVWADRPAPASTAKATKMAKAAKAPSDPSAPYRLTLPPQAPYRATIPAAATATSSRSFSPGGATAHPGGGLAIQPAIAQRPYAREIAAAAREHGVDAALIHAVVAVESNYHPDARSPKGAQGLMQLMPDTARRYGGRPDPVRPEDNLRAGTRYLRDLLDQFPARLDLALAAYNAGENAVRRYGNRIPPYAETRQYVPAVMTRFSAWRRTPWQIDAAADSAAWHLDPRALAAWRQRPADPGSHLGPLAATPSLGEFHGNDRPDH</sequence>
<dbReference type="GO" id="GO:0008933">
    <property type="term" value="F:peptidoglycan lytic transglycosylase activity"/>
    <property type="evidence" value="ECO:0007669"/>
    <property type="project" value="InterPro"/>
</dbReference>
<comment type="similarity">
    <text evidence="1">Belongs to the transglycosylase Slt family.</text>
</comment>
<name>A0A5C1E8S7_9RHOO</name>
<feature type="domain" description="Transglycosylase SLT" evidence="3">
    <location>
        <begin position="127"/>
        <end position="225"/>
    </location>
</feature>
<evidence type="ECO:0000259" key="3">
    <source>
        <dbReference type="Pfam" id="PF01464"/>
    </source>
</evidence>
<dbReference type="InterPro" id="IPR023346">
    <property type="entry name" value="Lysozyme-like_dom_sf"/>
</dbReference>
<dbReference type="InterPro" id="IPR000189">
    <property type="entry name" value="Transglyc_AS"/>
</dbReference>
<protein>
    <submittedName>
        <fullName evidence="4">Soluble lytic murein transglycosylase</fullName>
    </submittedName>
</protein>
<dbReference type="CDD" id="cd00254">
    <property type="entry name" value="LT-like"/>
    <property type="match status" value="1"/>
</dbReference>
<dbReference type="PANTHER" id="PTHR37423:SF2">
    <property type="entry name" value="MEMBRANE-BOUND LYTIC MUREIN TRANSGLYCOSYLASE C"/>
    <property type="match status" value="1"/>
</dbReference>
<proteinExistence type="inferred from homology"/>
<dbReference type="Proteomes" id="UP000323671">
    <property type="component" value="Chromosome"/>
</dbReference>
<evidence type="ECO:0000256" key="2">
    <source>
        <dbReference type="SAM" id="MobiDB-lite"/>
    </source>
</evidence>
<dbReference type="GO" id="GO:0016020">
    <property type="term" value="C:membrane"/>
    <property type="evidence" value="ECO:0007669"/>
    <property type="project" value="InterPro"/>
</dbReference>
<dbReference type="Pfam" id="PF01464">
    <property type="entry name" value="SLT"/>
    <property type="match status" value="1"/>
</dbReference>
<dbReference type="PROSITE" id="PS00922">
    <property type="entry name" value="TRANSGLYCOSYLASE"/>
    <property type="match status" value="1"/>
</dbReference>
<organism evidence="4 5">
    <name type="scientific">Oryzomicrobium terrae</name>
    <dbReference type="NCBI Taxonomy" id="1735038"/>
    <lineage>
        <taxon>Bacteria</taxon>
        <taxon>Pseudomonadati</taxon>
        <taxon>Pseudomonadota</taxon>
        <taxon>Betaproteobacteria</taxon>
        <taxon>Rhodocyclales</taxon>
        <taxon>Rhodocyclaceae</taxon>
        <taxon>Oryzomicrobium</taxon>
    </lineage>
</organism>
<dbReference type="SUPFAM" id="SSF53955">
    <property type="entry name" value="Lysozyme-like"/>
    <property type="match status" value="1"/>
</dbReference>
<reference evidence="4 5" key="1">
    <citation type="submission" date="2017-07" db="EMBL/GenBank/DDBJ databases">
        <title>Complete genome sequence of Oryzomicrobium terrae TPP412.</title>
        <authorList>
            <person name="Chiu L.-W."/>
            <person name="Lo K.-J."/>
            <person name="Tsai Y.-M."/>
            <person name="Lin S.-S."/>
            <person name="Kuo C.-H."/>
            <person name="Liu C.-T."/>
        </authorList>
    </citation>
    <scope>NUCLEOTIDE SEQUENCE [LARGE SCALE GENOMIC DNA]</scope>
    <source>
        <strain evidence="4 5">TPP412</strain>
    </source>
</reference>
<dbReference type="PANTHER" id="PTHR37423">
    <property type="entry name" value="SOLUBLE LYTIC MUREIN TRANSGLYCOSYLASE-RELATED"/>
    <property type="match status" value="1"/>
</dbReference>
<keyword evidence="5" id="KW-1185">Reference proteome</keyword>
<evidence type="ECO:0000256" key="1">
    <source>
        <dbReference type="ARBA" id="ARBA00007734"/>
    </source>
</evidence>
<accession>A0A5C1E8S7</accession>
<dbReference type="GO" id="GO:0000270">
    <property type="term" value="P:peptidoglycan metabolic process"/>
    <property type="evidence" value="ECO:0007669"/>
    <property type="project" value="InterPro"/>
</dbReference>
<evidence type="ECO:0000313" key="4">
    <source>
        <dbReference type="EMBL" id="QEL65376.1"/>
    </source>
</evidence>
<dbReference type="InterPro" id="IPR008258">
    <property type="entry name" value="Transglycosylase_SLT_dom_1"/>
</dbReference>
<dbReference type="AlphaFoldDB" id="A0A5C1E8S7"/>